<gene>
    <name evidence="7" type="ORF">Pcinc_016163</name>
</gene>
<feature type="region of interest" description="Disordered" evidence="4">
    <location>
        <begin position="1429"/>
        <end position="1484"/>
    </location>
</feature>
<feature type="compositionally biased region" description="Polar residues" evidence="4">
    <location>
        <begin position="1040"/>
        <end position="1049"/>
    </location>
</feature>
<dbReference type="InterPro" id="IPR001995">
    <property type="entry name" value="Peptidase_A2_cat"/>
</dbReference>
<feature type="compositionally biased region" description="Basic and acidic residues" evidence="4">
    <location>
        <begin position="1158"/>
        <end position="1174"/>
    </location>
</feature>
<feature type="compositionally biased region" description="Basic and acidic residues" evidence="4">
    <location>
        <begin position="1371"/>
        <end position="1381"/>
    </location>
</feature>
<feature type="compositionally biased region" description="Acidic residues" evidence="4">
    <location>
        <begin position="847"/>
        <end position="857"/>
    </location>
</feature>
<dbReference type="Proteomes" id="UP001286313">
    <property type="component" value="Unassembled WGS sequence"/>
</dbReference>
<feature type="compositionally biased region" description="Basic and acidic residues" evidence="4">
    <location>
        <begin position="1992"/>
        <end position="2039"/>
    </location>
</feature>
<feature type="compositionally biased region" description="Basic and acidic residues" evidence="4">
    <location>
        <begin position="1874"/>
        <end position="1887"/>
    </location>
</feature>
<dbReference type="PROSITE" id="PS50175">
    <property type="entry name" value="ASP_PROT_RETROV"/>
    <property type="match status" value="1"/>
</dbReference>
<dbReference type="InterPro" id="IPR000727">
    <property type="entry name" value="T_SNARE_dom"/>
</dbReference>
<dbReference type="PRINTS" id="PR01415">
    <property type="entry name" value="ANKYRIN"/>
</dbReference>
<feature type="region of interest" description="Disordered" evidence="4">
    <location>
        <begin position="2374"/>
        <end position="2497"/>
    </location>
</feature>
<feature type="compositionally biased region" description="Basic residues" evidence="4">
    <location>
        <begin position="1434"/>
        <end position="1451"/>
    </location>
</feature>
<feature type="compositionally biased region" description="Basic and acidic residues" evidence="4">
    <location>
        <begin position="2169"/>
        <end position="2179"/>
    </location>
</feature>
<feature type="repeat" description="ANK" evidence="3">
    <location>
        <begin position="225"/>
        <end position="257"/>
    </location>
</feature>
<dbReference type="PROSITE" id="PS50297">
    <property type="entry name" value="ANK_REP_REGION"/>
    <property type="match status" value="9"/>
</dbReference>
<dbReference type="PROSITE" id="PS50192">
    <property type="entry name" value="T_SNARE"/>
    <property type="match status" value="1"/>
</dbReference>
<feature type="compositionally biased region" description="Acidic residues" evidence="4">
    <location>
        <begin position="1783"/>
        <end position="1805"/>
    </location>
</feature>
<feature type="repeat" description="ANK" evidence="3">
    <location>
        <begin position="291"/>
        <end position="323"/>
    </location>
</feature>
<evidence type="ECO:0000259" key="6">
    <source>
        <dbReference type="PROSITE" id="PS50192"/>
    </source>
</evidence>
<feature type="compositionally biased region" description="Low complexity" evidence="4">
    <location>
        <begin position="1386"/>
        <end position="1404"/>
    </location>
</feature>
<feature type="region of interest" description="Disordered" evidence="4">
    <location>
        <begin position="1331"/>
        <end position="1404"/>
    </location>
</feature>
<dbReference type="PANTHER" id="PTHR24173:SF74">
    <property type="entry name" value="ANKYRIN REPEAT DOMAIN-CONTAINING PROTEIN 16"/>
    <property type="match status" value="1"/>
</dbReference>
<dbReference type="SUPFAM" id="SSF48403">
    <property type="entry name" value="Ankyrin repeat"/>
    <property type="match status" value="2"/>
</dbReference>
<feature type="region of interest" description="Disordered" evidence="4">
    <location>
        <begin position="1947"/>
        <end position="2064"/>
    </location>
</feature>
<feature type="region of interest" description="Disordered" evidence="4">
    <location>
        <begin position="2079"/>
        <end position="2106"/>
    </location>
</feature>
<feature type="compositionally biased region" description="Polar residues" evidence="4">
    <location>
        <begin position="1065"/>
        <end position="1074"/>
    </location>
</feature>
<dbReference type="GO" id="GO:0004190">
    <property type="term" value="F:aspartic-type endopeptidase activity"/>
    <property type="evidence" value="ECO:0007669"/>
    <property type="project" value="InterPro"/>
</dbReference>
<evidence type="ECO:0000256" key="3">
    <source>
        <dbReference type="PROSITE-ProRule" id="PRU00023"/>
    </source>
</evidence>
<keyword evidence="1" id="KW-0677">Repeat</keyword>
<feature type="compositionally biased region" description="Low complexity" evidence="4">
    <location>
        <begin position="2261"/>
        <end position="2295"/>
    </location>
</feature>
<comment type="caution">
    <text evidence="7">The sequence shown here is derived from an EMBL/GenBank/DDBJ whole genome shotgun (WGS) entry which is preliminary data.</text>
</comment>
<feature type="compositionally biased region" description="Low complexity" evidence="4">
    <location>
        <begin position="1610"/>
        <end position="1683"/>
    </location>
</feature>
<feature type="repeat" description="ANK" evidence="3">
    <location>
        <begin position="361"/>
        <end position="393"/>
    </location>
</feature>
<sequence>MEKKVDKTKVNRKNQGFLQLVGQQLMPTVETGDVDVLVEWLDWGLSPDTKGNLHWSILHHACARGHLNIVSLLIERGANVNAEDSNRTSPLHTACFYGHQRIVQLLLDSGANVNAQDGRGNTPLYSSIEGSHSVIINLLLDHGADTTLANMEGHLFTHLVNEYLVRAVHSFSVADVISLLRAHADPNSRDSYGFPVLSHAAFKGEVLVTEGILEAGGDANITDPSGKTPLHHASYWGHLFIVKALLDKGAKVNVMDKHGVTPLHEAAREGAEDVITVLTGRGAKLDAADNDGNTPLHYAGRWGQPATVDQLIEKKASDIIRNKSGLLYSDLALIRAVRTEDRGQVMAGLAWGGDPNSRDARGWTLLHHAVYKSAYEVCELLLECEGDVNAVDSHSRTPLLLAAYRGNHKIMELLLSHGSDVNKQDWTGQTALHWAASEGSTDTVQVLLDHGADTTIVSHAGLLYTDLLVKRLYLAVRHHDADQVGRLMRAGADQFAELAGTELTPRQEAERQRHYPTIRQMSALAKKQPRPDQDKLIALEDVYRLFEDGYSTEDDDDGDDFTDSDDEDAYWKMSNAYEVLTVDEAFGNEEQAWLAEFEEKQPVISVKELCQEDQEAFWQSWEDTPTRPVPASEFFREETDWWEQDDKEEQQQEDEKEVISAKEFFTEDECWWRDAVEDLDKPKVVPAREFFKEQEAWWELEQTQEEEEEEGKSTKEYWKNIDKPWWETEGDQKPNVISVKQFFQEDEQPWWEARSEEEPKVISAKQFFQDEDRPWWDTTDEVEPKVLSAQEFIDDDKPWWQIEESPLEKPESLPPIKLKKSTGDGDASLYDSFTNGEDENEKIKQEEGEEEGVEDENSLSSEVSTDEEVEEWSRTEDYEDANDSIQSDTSTMYSASEGDRFTLQEAPRCWNVEGVDFGMSENGKGDLELGARKGNWEETLYSSETKGHGGETFEINVGERKLGYGVFLGRGEKEREEDLSEVSEATETFDFDTSEVSEAVTVSWDEDAQRTCDLYLEEEKESEEEEAEENEREGKMSEGACSQQVSEMTIDNRINEIEEKEKTGSEIQQEQEVNTSEEDKGIGEESNSESEDIQSEDEIADISEEEEEETEIKGEIEEDTADETPVCLVNNSSNLADEQEASDDHQTNVSSPYNSIEKQGEEFAVEKGRNDENRRRRRRRIEEEDTGADGIPNRVSRMRHRRTNLAVGGTSMLLEPPQNYSYLEGNLQKSDSQTSGYESSLSESRPVDCHVDPIVARESDVIKQISITSEAEQMQARENVEGQESKETLHFRNDEKTETVREEEIKRETPVSNTEGGRIVIHMKLNTNSMGQEAETDWEADKIKSNEKTNAGSVHESGEYNEDMTVQPSDIVREKLDKDSVRLCTSEESLSSTSSSSDSKSSRSAVNRMDDCLARVDASLAWVDARLTRDSGRSKSHRLHRSPSERKRRTRAAQLEEKGAEMNPKYTTKKKIPVPAGDEGGKAKDQDGMVLMKVHVRVSETDADGGRTGNNKGKFIPGTFLQGVVTNGGNTGRKGGRGAYSFPDTPLSKENIYTTHASTTIACTAHLTTTHPHLITTQPLSTHSGTVDSSTLQPHSEYSINKLHTADLASTTHPSLSPSTTHPSPTPSTTHPSVSPSTTHPSVSPSTTHPSLTSSTTHPSLTPSTTHPSLTTTTTHPSQTPLSDTPSSIQYPSTPIHISDTPFVATRPPSESVYDGTESSLPEVTEEATITLNKTGKINRVNLFPQNTENVTCEHRDEEKIGSQVIEGTIVIAAQSYEKDGSSDEVQETTSEEVEETSEDIDEIADEVKDISEDVEEGSERVEEISEDVEEGSDRVEESNEDIEEGSERVEESSEDIEEGSERVEESSEDIEEGSERVEESSERVEESREDVEESSERVEESSEEVSERVEENNENVDCSEGIEGSSKGIEEISVECSKGIEETIEEISEDLHVTSEEAEESNSSAKDNSEDLNDERRNAKVVGVHEIAQAKLKETEGDSTEKSGEKSREPSEEISEEFIKKSNESPVGKSDREAEHSEGNVSEETENMCMKETIETGGKGVSTEDSKLMFEKWITDKSEQTSTVELKQNSGEPLRDNAKESEIVPIIASESEKMAKLSMAELMENSCEGLKDTSEEELEEPQQRVMEVTKIIFKREAMEETQEISTKNFKEESSEKSGENSVGEEEIMPEILTGTSTEGSIETPKRDIVEKSGEVPAEEPEENMANASTGKRLVEGEPMYTQTTKKECQEGESTGNTLASEEVSCETTSETNSSTVVSRETSAERSSSAVVSRETSAEREMPGEVSCESSTDSDSSRDIQHKLQSVRPREARWRLCSTYEPVSISEYDTLAHILSKSLSASDAWMTGMASGRSPSMEFITHTKVQDDAHTPAPDHKPARRCKHRSKVEDAGSGSEMAGRDTQDGDSTAESPHQRKGSVGSEKEGKGEQSPNPVPVSLPADTNTTHPPLTPRRRREHRVEDEGGVKEPTNSTLLYDPDSTEAGLVEQATPALEKVVVQPTASQDHKGEDRSGQVMTGLCLVFFAAAGCDEAQDRSGRKDDLLSS</sequence>
<feature type="compositionally biased region" description="Basic and acidic residues" evidence="4">
    <location>
        <begin position="1053"/>
        <end position="1064"/>
    </location>
</feature>
<feature type="compositionally biased region" description="Basic and acidic residues" evidence="4">
    <location>
        <begin position="2315"/>
        <end position="2328"/>
    </location>
</feature>
<evidence type="ECO:0000256" key="4">
    <source>
        <dbReference type="SAM" id="MobiDB-lite"/>
    </source>
</evidence>
<accession>A0AAE1FRL9</accession>
<feature type="compositionally biased region" description="Polar residues" evidence="4">
    <location>
        <begin position="883"/>
        <end position="894"/>
    </location>
</feature>
<feature type="compositionally biased region" description="Basic and acidic residues" evidence="4">
    <location>
        <begin position="1806"/>
        <end position="1824"/>
    </location>
</feature>
<keyword evidence="8" id="KW-1185">Reference proteome</keyword>
<feature type="compositionally biased region" description="Polar residues" evidence="4">
    <location>
        <begin position="1684"/>
        <end position="1693"/>
    </location>
</feature>
<dbReference type="PANTHER" id="PTHR24173">
    <property type="entry name" value="ANKYRIN REPEAT CONTAINING"/>
    <property type="match status" value="1"/>
</dbReference>
<evidence type="ECO:0000256" key="1">
    <source>
        <dbReference type="ARBA" id="ARBA00022737"/>
    </source>
</evidence>
<feature type="compositionally biased region" description="Low complexity" evidence="4">
    <location>
        <begin position="1916"/>
        <end position="1928"/>
    </location>
</feature>
<feature type="region of interest" description="Disordered" evidence="4">
    <location>
        <begin position="797"/>
        <end position="899"/>
    </location>
</feature>
<feature type="compositionally biased region" description="Basic and acidic residues" evidence="4">
    <location>
        <begin position="2094"/>
        <end position="2103"/>
    </location>
</feature>
<dbReference type="Pfam" id="PF13637">
    <property type="entry name" value="Ank_4"/>
    <property type="match status" value="1"/>
</dbReference>
<dbReference type="Pfam" id="PF12796">
    <property type="entry name" value="Ank_2"/>
    <property type="match status" value="3"/>
</dbReference>
<organism evidence="7 8">
    <name type="scientific">Petrolisthes cinctipes</name>
    <name type="common">Flat porcelain crab</name>
    <dbReference type="NCBI Taxonomy" id="88211"/>
    <lineage>
        <taxon>Eukaryota</taxon>
        <taxon>Metazoa</taxon>
        <taxon>Ecdysozoa</taxon>
        <taxon>Arthropoda</taxon>
        <taxon>Crustacea</taxon>
        <taxon>Multicrustacea</taxon>
        <taxon>Malacostraca</taxon>
        <taxon>Eumalacostraca</taxon>
        <taxon>Eucarida</taxon>
        <taxon>Decapoda</taxon>
        <taxon>Pleocyemata</taxon>
        <taxon>Anomura</taxon>
        <taxon>Galatheoidea</taxon>
        <taxon>Porcellanidae</taxon>
        <taxon>Petrolisthes</taxon>
    </lineage>
</organism>
<feature type="repeat" description="ANK" evidence="3">
    <location>
        <begin position="86"/>
        <end position="118"/>
    </location>
</feature>
<feature type="compositionally biased region" description="Acidic residues" evidence="4">
    <location>
        <begin position="1086"/>
        <end position="1122"/>
    </location>
</feature>
<dbReference type="SUPFAM" id="SSF58104">
    <property type="entry name" value="Methyl-accepting chemotaxis protein (MCP) signaling domain"/>
    <property type="match status" value="1"/>
</dbReference>
<dbReference type="SMART" id="SM00248">
    <property type="entry name" value="ANK"/>
    <property type="match status" value="11"/>
</dbReference>
<dbReference type="GO" id="GO:0006508">
    <property type="term" value="P:proteolysis"/>
    <property type="evidence" value="ECO:0007669"/>
    <property type="project" value="InterPro"/>
</dbReference>
<feature type="region of interest" description="Disordered" evidence="4">
    <location>
        <begin position="992"/>
        <end position="1200"/>
    </location>
</feature>
<protein>
    <submittedName>
        <fullName evidence="7">Uncharacterized protein</fullName>
    </submittedName>
</protein>
<feature type="repeat" description="ANK" evidence="3">
    <location>
        <begin position="53"/>
        <end position="85"/>
    </location>
</feature>
<feature type="compositionally biased region" description="Basic and acidic residues" evidence="4">
    <location>
        <begin position="2384"/>
        <end position="2397"/>
    </location>
</feature>
<dbReference type="PROSITE" id="PS50088">
    <property type="entry name" value="ANK_REPEAT"/>
    <property type="match status" value="9"/>
</dbReference>
<dbReference type="InterPro" id="IPR002110">
    <property type="entry name" value="Ankyrin_rpt"/>
</dbReference>
<evidence type="ECO:0000313" key="8">
    <source>
        <dbReference type="Proteomes" id="UP001286313"/>
    </source>
</evidence>
<evidence type="ECO:0000313" key="7">
    <source>
        <dbReference type="EMBL" id="KAK3879252.1"/>
    </source>
</evidence>
<feature type="domain" description="T-SNARE coiled-coil homology" evidence="6">
    <location>
        <begin position="1784"/>
        <end position="1846"/>
    </location>
</feature>
<feature type="compositionally biased region" description="Polar residues" evidence="4">
    <location>
        <begin position="2081"/>
        <end position="2092"/>
    </location>
</feature>
<feature type="compositionally biased region" description="Basic and acidic residues" evidence="4">
    <location>
        <begin position="1895"/>
        <end position="1912"/>
    </location>
</feature>
<reference evidence="7" key="1">
    <citation type="submission" date="2023-10" db="EMBL/GenBank/DDBJ databases">
        <title>Genome assemblies of two species of porcelain crab, Petrolisthes cinctipes and Petrolisthes manimaculis (Anomura: Porcellanidae).</title>
        <authorList>
            <person name="Angst P."/>
        </authorList>
    </citation>
    <scope>NUCLEOTIDE SEQUENCE</scope>
    <source>
        <strain evidence="7">PB745_01</strain>
        <tissue evidence="7">Gill</tissue>
    </source>
</reference>
<feature type="repeat" description="ANK" evidence="3">
    <location>
        <begin position="258"/>
        <end position="290"/>
    </location>
</feature>
<evidence type="ECO:0000259" key="5">
    <source>
        <dbReference type="PROSITE" id="PS50175"/>
    </source>
</evidence>
<feature type="repeat" description="ANK" evidence="3">
    <location>
        <begin position="427"/>
        <end position="459"/>
    </location>
</feature>
<evidence type="ECO:0000256" key="2">
    <source>
        <dbReference type="ARBA" id="ARBA00023043"/>
    </source>
</evidence>
<feature type="compositionally biased region" description="Acidic residues" evidence="4">
    <location>
        <begin position="1015"/>
        <end position="1031"/>
    </location>
</feature>
<feature type="repeat" description="ANK" evidence="3">
    <location>
        <begin position="394"/>
        <end position="426"/>
    </location>
</feature>
<feature type="region of interest" description="Disordered" evidence="4">
    <location>
        <begin position="1777"/>
        <end position="1931"/>
    </location>
</feature>
<feature type="region of interest" description="Disordered" evidence="4">
    <location>
        <begin position="1610"/>
        <end position="1721"/>
    </location>
</feature>
<dbReference type="EMBL" id="JAWQEG010001472">
    <property type="protein sequence ID" value="KAK3879252.1"/>
    <property type="molecule type" value="Genomic_DNA"/>
</dbReference>
<feature type="repeat" description="ANK" evidence="3">
    <location>
        <begin position="119"/>
        <end position="151"/>
    </location>
</feature>
<proteinExistence type="predicted"/>
<feature type="region of interest" description="Disordered" evidence="4">
    <location>
        <begin position="2160"/>
        <end position="2328"/>
    </location>
</feature>
<feature type="compositionally biased region" description="Polar residues" evidence="4">
    <location>
        <begin position="1147"/>
        <end position="1157"/>
    </location>
</feature>
<dbReference type="Gene3D" id="1.20.1480.30">
    <property type="entry name" value="Designed four-helix bundle protein"/>
    <property type="match status" value="1"/>
</dbReference>
<feature type="domain" description="Peptidase A2" evidence="5">
    <location>
        <begin position="444"/>
        <end position="458"/>
    </location>
</feature>
<dbReference type="InterPro" id="IPR036770">
    <property type="entry name" value="Ankyrin_rpt-contain_sf"/>
</dbReference>
<name>A0AAE1FRL9_PETCI</name>
<dbReference type="Gene3D" id="1.25.40.20">
    <property type="entry name" value="Ankyrin repeat-containing domain"/>
    <property type="match status" value="3"/>
</dbReference>
<keyword evidence="2 3" id="KW-0040">ANK repeat</keyword>
<feature type="compositionally biased region" description="Basic and acidic residues" evidence="4">
    <location>
        <begin position="2204"/>
        <end position="2214"/>
    </location>
</feature>